<sequence length="111" mass="12315">MVPRSSLIIRSLAGAYITYLGGKLLVDSLKDHPDNYVFYAGAGVVFVIIGIFWLGKYGSKLIKKEYQDDSVMGQLKDKEEQSEEAETEEAETEEAETEEAGTEEAETKEGE</sequence>
<feature type="region of interest" description="Disordered" evidence="1">
    <location>
        <begin position="72"/>
        <end position="111"/>
    </location>
</feature>
<keyword evidence="2" id="KW-0812">Transmembrane</keyword>
<comment type="caution">
    <text evidence="3">The sequence shown here is derived from an EMBL/GenBank/DDBJ whole genome shotgun (WGS) entry which is preliminary data.</text>
</comment>
<dbReference type="EMBL" id="QSVN01000005">
    <property type="protein sequence ID" value="RGO33018.1"/>
    <property type="molecule type" value="Genomic_DNA"/>
</dbReference>
<dbReference type="AlphaFoldDB" id="A0A3E5GF45"/>
<dbReference type="RefSeq" id="WP_117597820.1">
    <property type="nucleotide sequence ID" value="NZ_CABMEZ010000005.1"/>
</dbReference>
<protein>
    <submittedName>
        <fullName evidence="3">Uncharacterized protein</fullName>
    </submittedName>
</protein>
<feature type="transmembrane region" description="Helical" evidence="2">
    <location>
        <begin position="37"/>
        <end position="55"/>
    </location>
</feature>
<reference evidence="3 4" key="1">
    <citation type="submission" date="2018-08" db="EMBL/GenBank/DDBJ databases">
        <title>A genome reference for cultivated species of the human gut microbiota.</title>
        <authorList>
            <person name="Zou Y."/>
            <person name="Xue W."/>
            <person name="Luo G."/>
        </authorList>
    </citation>
    <scope>NUCLEOTIDE SEQUENCE [LARGE SCALE GENOMIC DNA]</scope>
    <source>
        <strain evidence="3 4">OM02-16</strain>
    </source>
</reference>
<keyword evidence="2" id="KW-0472">Membrane</keyword>
<evidence type="ECO:0000256" key="2">
    <source>
        <dbReference type="SAM" id="Phobius"/>
    </source>
</evidence>
<dbReference type="Proteomes" id="UP000261285">
    <property type="component" value="Unassembled WGS sequence"/>
</dbReference>
<proteinExistence type="predicted"/>
<evidence type="ECO:0000313" key="4">
    <source>
        <dbReference type="Proteomes" id="UP000261285"/>
    </source>
</evidence>
<feature type="compositionally biased region" description="Acidic residues" evidence="1">
    <location>
        <begin position="80"/>
        <end position="104"/>
    </location>
</feature>
<evidence type="ECO:0000256" key="1">
    <source>
        <dbReference type="SAM" id="MobiDB-lite"/>
    </source>
</evidence>
<evidence type="ECO:0000313" key="3">
    <source>
        <dbReference type="EMBL" id="RGO33018.1"/>
    </source>
</evidence>
<accession>A0A3E5GF45</accession>
<organism evidence="3 4">
    <name type="scientific">Dorea longicatena</name>
    <dbReference type="NCBI Taxonomy" id="88431"/>
    <lineage>
        <taxon>Bacteria</taxon>
        <taxon>Bacillati</taxon>
        <taxon>Bacillota</taxon>
        <taxon>Clostridia</taxon>
        <taxon>Lachnospirales</taxon>
        <taxon>Lachnospiraceae</taxon>
        <taxon>Dorea</taxon>
    </lineage>
</organism>
<keyword evidence="2" id="KW-1133">Transmembrane helix</keyword>
<feature type="transmembrane region" description="Helical" evidence="2">
    <location>
        <begin position="7"/>
        <end position="25"/>
    </location>
</feature>
<name>A0A3E5GF45_9FIRM</name>
<gene>
    <name evidence="3" type="ORF">DXB16_06635</name>
</gene>